<keyword evidence="4" id="KW-0677">Repeat</keyword>
<dbReference type="SUPFAM" id="SSF47336">
    <property type="entry name" value="ACP-like"/>
    <property type="match status" value="2"/>
</dbReference>
<dbReference type="InterPro" id="IPR006162">
    <property type="entry name" value="Ppantetheine_attach_site"/>
</dbReference>
<dbReference type="Gene3D" id="3.30.300.30">
    <property type="match status" value="2"/>
</dbReference>
<name>A0ABP7VPY8_9ACTN</name>
<evidence type="ECO:0000313" key="9">
    <source>
        <dbReference type="Proteomes" id="UP001499984"/>
    </source>
</evidence>
<dbReference type="InterPro" id="IPR020806">
    <property type="entry name" value="PKS_PP-bd"/>
</dbReference>
<dbReference type="InterPro" id="IPR000873">
    <property type="entry name" value="AMP-dep_synth/lig_dom"/>
</dbReference>
<dbReference type="InterPro" id="IPR010071">
    <property type="entry name" value="AA_adenyl_dom"/>
</dbReference>
<dbReference type="NCBIfam" id="TIGR01733">
    <property type="entry name" value="AA-adenyl-dom"/>
    <property type="match status" value="2"/>
</dbReference>
<dbReference type="InterPro" id="IPR009081">
    <property type="entry name" value="PP-bd_ACP"/>
</dbReference>
<protein>
    <recommendedName>
        <fullName evidence="7">Carrier domain-containing protein</fullName>
    </recommendedName>
</protein>
<dbReference type="SUPFAM" id="SSF52777">
    <property type="entry name" value="CoA-dependent acyltransferases"/>
    <property type="match status" value="4"/>
</dbReference>
<accession>A0ABP7VPY8</accession>
<dbReference type="PANTHER" id="PTHR45527:SF1">
    <property type="entry name" value="FATTY ACID SYNTHASE"/>
    <property type="match status" value="1"/>
</dbReference>
<dbReference type="Pfam" id="PF00550">
    <property type="entry name" value="PP-binding"/>
    <property type="match status" value="2"/>
</dbReference>
<dbReference type="PROSITE" id="PS00455">
    <property type="entry name" value="AMP_BINDING"/>
    <property type="match status" value="2"/>
</dbReference>
<evidence type="ECO:0000256" key="6">
    <source>
        <dbReference type="SAM" id="MobiDB-lite"/>
    </source>
</evidence>
<dbReference type="Gene3D" id="3.30.559.10">
    <property type="entry name" value="Chloramphenicol acetyltransferase-like domain"/>
    <property type="match status" value="2"/>
</dbReference>
<dbReference type="Pfam" id="PF13193">
    <property type="entry name" value="AMP-binding_C"/>
    <property type="match status" value="2"/>
</dbReference>
<keyword evidence="5" id="KW-0045">Antibiotic biosynthesis</keyword>
<evidence type="ECO:0000256" key="4">
    <source>
        <dbReference type="ARBA" id="ARBA00022737"/>
    </source>
</evidence>
<dbReference type="InterPro" id="IPR025110">
    <property type="entry name" value="AMP-bd_C"/>
</dbReference>
<keyword evidence="9" id="KW-1185">Reference proteome</keyword>
<dbReference type="InterPro" id="IPR010060">
    <property type="entry name" value="NRPS_synth"/>
</dbReference>
<dbReference type="EMBL" id="BAAAZY010000013">
    <property type="protein sequence ID" value="GAA4072037.1"/>
    <property type="molecule type" value="Genomic_DNA"/>
</dbReference>
<feature type="region of interest" description="Disordered" evidence="6">
    <location>
        <begin position="1022"/>
        <end position="1052"/>
    </location>
</feature>
<keyword evidence="2" id="KW-0596">Phosphopantetheine</keyword>
<organism evidence="8 9">
    <name type="scientific">Streptomyces shaanxiensis</name>
    <dbReference type="NCBI Taxonomy" id="653357"/>
    <lineage>
        <taxon>Bacteria</taxon>
        <taxon>Bacillati</taxon>
        <taxon>Actinomycetota</taxon>
        <taxon>Actinomycetes</taxon>
        <taxon>Kitasatosporales</taxon>
        <taxon>Streptomycetaceae</taxon>
        <taxon>Streptomyces</taxon>
    </lineage>
</organism>
<dbReference type="Pfam" id="PF00501">
    <property type="entry name" value="AMP-binding"/>
    <property type="match status" value="2"/>
</dbReference>
<dbReference type="PANTHER" id="PTHR45527">
    <property type="entry name" value="NONRIBOSOMAL PEPTIDE SYNTHETASE"/>
    <property type="match status" value="1"/>
</dbReference>
<dbReference type="InterPro" id="IPR020845">
    <property type="entry name" value="AMP-binding_CS"/>
</dbReference>
<keyword evidence="3" id="KW-0597">Phosphoprotein</keyword>
<dbReference type="Gene3D" id="3.30.559.30">
    <property type="entry name" value="Nonribosomal peptide synthetase, condensation domain"/>
    <property type="match status" value="2"/>
</dbReference>
<comment type="caution">
    <text evidence="8">The sequence shown here is derived from an EMBL/GenBank/DDBJ whole genome shotgun (WGS) entry which is preliminary data.</text>
</comment>
<feature type="domain" description="Carrier" evidence="7">
    <location>
        <begin position="490"/>
        <end position="564"/>
    </location>
</feature>
<evidence type="ECO:0000256" key="3">
    <source>
        <dbReference type="ARBA" id="ARBA00022553"/>
    </source>
</evidence>
<evidence type="ECO:0000313" key="8">
    <source>
        <dbReference type="EMBL" id="GAA4072037.1"/>
    </source>
</evidence>
<dbReference type="InterPro" id="IPR001242">
    <property type="entry name" value="Condensation_dom"/>
</dbReference>
<dbReference type="PROSITE" id="PS00012">
    <property type="entry name" value="PHOSPHOPANTETHEINE"/>
    <property type="match status" value="1"/>
</dbReference>
<comment type="cofactor">
    <cofactor evidence="1">
        <name>pantetheine 4'-phosphate</name>
        <dbReference type="ChEBI" id="CHEBI:47942"/>
    </cofactor>
</comment>
<dbReference type="InterPro" id="IPR036736">
    <property type="entry name" value="ACP-like_sf"/>
</dbReference>
<dbReference type="InterPro" id="IPR045851">
    <property type="entry name" value="AMP-bd_C_sf"/>
</dbReference>
<dbReference type="InterPro" id="IPR023213">
    <property type="entry name" value="CAT-like_dom_sf"/>
</dbReference>
<sequence length="2121" mass="224464">MNGTSVAAPVSVLELFRARVAQAPDAVAVLAGERVMSYEELDAASDRMAAHLRGRGVRRGDRVAVRLERSADLVGALLGVWKAGAAYVPVDSAYPAERVAFVLEDSAPTVTIDEVATDEGEAPSVAVAVAGDDLAYVMYTSGSTGAPKGVAVPHGGVAALVSDNGWAVGPGDAVLFHAPHAFDISLFEVWVPLATGARIVVAEPGVAVDAAAVRRHIAAGVTHVHVTAGLFRVLATEAPDCFTGAREVLTGGDVVPLESVERVREACPEVRVRHLYGPTESTLCATWHLIEPGDDTARELPIGHPLSNRQVHVLDDSLRCVAPGVTGELYIAGAGLARGYLGRAALTAERFVPSPFADGERMYRTGDLARRTEDGGLVFAGRADSQVKIRGFRVELGEVEAALTAQPGVAEAVVVAREDRPGEKRLTGYLVPDGDTTDPDLLRDRLARVLPDYMVPAALIVLDALPLTVHGKVDHNALPAPEFTATTSREPRTPAETLLCELFADVLGHERVGVEDSFFELGGDSIMSMQLAARGNRKGIVFSAQDVFERETPAALAAVAQLEVTHDAAAAQADVPLLDLTADESAELEAKVPGLAEIWPLTPLQEGLLFHAAYDEQGPDVYEGQWVLELSGRLDVGRLRAAWQGVAARHATLRAGFHRLASGRLVQAVVGDVRIPWREVDLCGLGARETEARLAETAAREQAERFDPARPPLLRLVLVRLSDTRHRLVAVTHHILFDGWSMSVVLDEVSALYASGGDAAALGPAPSFRDHLAWLARQDKEAARAAWRAELAGVDEPTLVDPLERAKDSADAGCPTREFPEEFTARLVAFARGRGLTVNTLLQGAWALVLSRLTGRTDVVFGAPVAARPTELPGVEGMVGVFMNTVPVRVRLDGGQSVLEMLTALQGRQSALIGSHHLGLSELHKLTGSRSAFDSVLVFENYPRAVGSPQSSDALRTDHVSTVEGTHYPLTLGVVLGDRLQLRLAHRRARFSDADAEGLAHALTRVLEQVVADPSVPVGRLAVPGVAADPTPSPDAPEEHPDASPLPPRRFTDQAARTPEGIALVAADRELTYAELAHDAERLAHHLSAYGVGPDSRVAVLAPRSVELITALLGIALAGGAYVPVDPGHPADRIAFVLADAAPDAVLCTARTRAMVPERFAGPVVILDEEPPAVAPDGRVLVAPDADHTAYVIHTSGSTGTPKGAAVTWGGLRNLVADRIERYAIGTDTRLVQLVSPSFDVSMADIWPTLCAGGRLVLAPPGGHTTGDELGDLLSDHRITHAVMPAVQLTHLPDRELPALRVLVSGGDALPADTRRRWATRCELHNEYGVTEAAVVSTVTAPLDETGPLTIGGPIARAGVHVLDGFLRPVPPGVTGELYVTGAGLARGYLHRPALTAERFVADPRTRGGRMYRTGDLVRRTPGGELVFAGRVDEQVKLRGHRIELGEVEAALADHPDVEQAVAAIHDARLIGYAVPADGRAPDPSAVRAHASRTLPDYMVPAAVMVLDELPLTPNGKLDREVLPAPEFGAGAVGRAPRTPAEEVFCTAIAEMFGLDRVGADDSFFALGGDSITSLQLVTRARQGGLVVTPRQIFDEKTPERLAVVAEPVGTGNRAADADDGVGEVPWTPAAHFLGERVAGSAFAQWTILTAPPGLRQNALAAALAALVDTHAMLRARVTDDGAGPRLLAGAADRASTAGLLARTDATGTATPAELADAADQAAREAVARLDPAAGAMVRAVWLDAGPERAGRLVVAVHHLVVDGVSWRILVPDLKEAYEAAAAGRTPRPAPVATSYRSWTRRLAAEAHRDRRVAELPAWAALLRDATPLPGVPPLDPDRDTAATLRHDSWTLRNNDTATLVGRTAALFHCGIHDILLATLAGAVAHWRQDPYAPVLVNVEGHGRTPLDGADLSRTVGWFTSAHPVRLDVGGVDLHGALAGEAAAGRLLKTVKEQSRAVPRDGLGYGLLRYLNAETAPVLAELPVPQVGFNYLGRFDARAGGPGGSRTAVPWEPATARALYSSDDPRMPVPHALDAGAVIRDTRHGPELTLTLSRPVRVLADEAAHSLGRIWLALLRGLAAHCDHPAVGGHTPSDFPLLDLDQDEVEQLEAIAADLEGGLSR</sequence>
<dbReference type="Proteomes" id="UP001499984">
    <property type="component" value="Unassembled WGS sequence"/>
</dbReference>
<dbReference type="Gene3D" id="3.40.50.980">
    <property type="match status" value="4"/>
</dbReference>
<dbReference type="RefSeq" id="WP_345016554.1">
    <property type="nucleotide sequence ID" value="NZ_BAAAZY010000013.1"/>
</dbReference>
<dbReference type="Gene3D" id="1.10.1200.10">
    <property type="entry name" value="ACP-like"/>
    <property type="match status" value="2"/>
</dbReference>
<evidence type="ECO:0000259" key="7">
    <source>
        <dbReference type="PROSITE" id="PS50075"/>
    </source>
</evidence>
<dbReference type="SUPFAM" id="SSF56801">
    <property type="entry name" value="Acetyl-CoA synthetase-like"/>
    <property type="match status" value="2"/>
</dbReference>
<dbReference type="NCBIfam" id="TIGR01720">
    <property type="entry name" value="NRPS-para261"/>
    <property type="match status" value="1"/>
</dbReference>
<evidence type="ECO:0000256" key="2">
    <source>
        <dbReference type="ARBA" id="ARBA00022450"/>
    </source>
</evidence>
<proteinExistence type="predicted"/>
<dbReference type="Pfam" id="PF00668">
    <property type="entry name" value="Condensation"/>
    <property type="match status" value="2"/>
</dbReference>
<gene>
    <name evidence="8" type="ORF">GCM10022233_56310</name>
</gene>
<evidence type="ECO:0000256" key="5">
    <source>
        <dbReference type="ARBA" id="ARBA00023194"/>
    </source>
</evidence>
<dbReference type="CDD" id="cd05930">
    <property type="entry name" value="A_NRPS"/>
    <property type="match status" value="1"/>
</dbReference>
<dbReference type="CDD" id="cd12117">
    <property type="entry name" value="A_NRPS_Srf_like"/>
    <property type="match status" value="1"/>
</dbReference>
<evidence type="ECO:0000256" key="1">
    <source>
        <dbReference type="ARBA" id="ARBA00001957"/>
    </source>
</evidence>
<dbReference type="CDD" id="cd19543">
    <property type="entry name" value="DCL_NRPS"/>
    <property type="match status" value="1"/>
</dbReference>
<dbReference type="PROSITE" id="PS50075">
    <property type="entry name" value="CARRIER"/>
    <property type="match status" value="2"/>
</dbReference>
<dbReference type="Gene3D" id="2.30.38.10">
    <property type="entry name" value="Luciferase, Domain 3"/>
    <property type="match status" value="2"/>
</dbReference>
<feature type="domain" description="Carrier" evidence="7">
    <location>
        <begin position="1536"/>
        <end position="1610"/>
    </location>
</feature>
<dbReference type="SMART" id="SM00823">
    <property type="entry name" value="PKS_PP"/>
    <property type="match status" value="2"/>
</dbReference>
<reference evidence="9" key="1">
    <citation type="journal article" date="2019" name="Int. J. Syst. Evol. Microbiol.">
        <title>The Global Catalogue of Microorganisms (GCM) 10K type strain sequencing project: providing services to taxonomists for standard genome sequencing and annotation.</title>
        <authorList>
            <consortium name="The Broad Institute Genomics Platform"/>
            <consortium name="The Broad Institute Genome Sequencing Center for Infectious Disease"/>
            <person name="Wu L."/>
            <person name="Ma J."/>
        </authorList>
    </citation>
    <scope>NUCLEOTIDE SEQUENCE [LARGE SCALE GENOMIC DNA]</scope>
    <source>
        <strain evidence="9">JCM 16925</strain>
    </source>
</reference>